<dbReference type="FunCoup" id="A0A200QLT2">
    <property type="interactions" value="140"/>
</dbReference>
<organism evidence="9 10">
    <name type="scientific">Macleaya cordata</name>
    <name type="common">Five-seeded plume-poppy</name>
    <name type="synonym">Bocconia cordata</name>
    <dbReference type="NCBI Taxonomy" id="56857"/>
    <lineage>
        <taxon>Eukaryota</taxon>
        <taxon>Viridiplantae</taxon>
        <taxon>Streptophyta</taxon>
        <taxon>Embryophyta</taxon>
        <taxon>Tracheophyta</taxon>
        <taxon>Spermatophyta</taxon>
        <taxon>Magnoliopsida</taxon>
        <taxon>Ranunculales</taxon>
        <taxon>Papaveraceae</taxon>
        <taxon>Papaveroideae</taxon>
        <taxon>Macleaya</taxon>
    </lineage>
</organism>
<feature type="domain" description="WRKY" evidence="8">
    <location>
        <begin position="118"/>
        <end position="181"/>
    </location>
</feature>
<feature type="compositionally biased region" description="Basic and acidic residues" evidence="7">
    <location>
        <begin position="78"/>
        <end position="89"/>
    </location>
</feature>
<evidence type="ECO:0000256" key="5">
    <source>
        <dbReference type="ARBA" id="ARBA00023242"/>
    </source>
</evidence>
<evidence type="ECO:0000256" key="2">
    <source>
        <dbReference type="ARBA" id="ARBA00023015"/>
    </source>
</evidence>
<sequence length="347" mass="38784">MEINTGELEPNALLNELIQGKELVKELRTHLKQPSSTGESLIGMLLSSYDRAISMANKTGCDPRITAGLISPGSLESPRSKSESPRSDDSGPSDLSKRRKTQPKWTDKVRVGAATTTGIEGLPDDGYSWRKYGQKDILGATYPRGYYRCTYRKTQGCSAKRQVQRSSSDPSILDITYQGKHTCHQVSHLLPVSQLQKNQNQNPNQNQNQNQGQQEEQKPKVLSQQVLVNFEAGLRIKTENDLLLDNQDLPYSSSFSFTSTSMPIGCIKNENNNFSSMDQDYYFRSCHDHMNSIGGALQNFHTTSESNFTHEIISTATSASDSTIMDMDFTLDTVDLDPNFPFPNFFN</sequence>
<dbReference type="InterPro" id="IPR003657">
    <property type="entry name" value="WRKY_dom"/>
</dbReference>
<evidence type="ECO:0000256" key="6">
    <source>
        <dbReference type="ARBA" id="ARBA00060850"/>
    </source>
</evidence>
<dbReference type="PROSITE" id="PS50811">
    <property type="entry name" value="WRKY"/>
    <property type="match status" value="1"/>
</dbReference>
<dbReference type="AlphaFoldDB" id="A0A200QLT2"/>
<keyword evidence="4" id="KW-0804">Transcription</keyword>
<evidence type="ECO:0000256" key="1">
    <source>
        <dbReference type="ARBA" id="ARBA00004123"/>
    </source>
</evidence>
<gene>
    <name evidence="9" type="ORF">BVC80_9001g37</name>
</gene>
<dbReference type="OMA" id="FEIAYKG"/>
<dbReference type="InterPro" id="IPR044810">
    <property type="entry name" value="WRKY_plant"/>
</dbReference>
<dbReference type="OrthoDB" id="1888929at2759"/>
<keyword evidence="10" id="KW-1185">Reference proteome</keyword>
<evidence type="ECO:0000256" key="4">
    <source>
        <dbReference type="ARBA" id="ARBA00023163"/>
    </source>
</evidence>
<keyword evidence="2" id="KW-0805">Transcription regulation</keyword>
<dbReference type="SMART" id="SM00774">
    <property type="entry name" value="WRKY"/>
    <property type="match status" value="1"/>
</dbReference>
<dbReference type="FunFam" id="2.20.25.80:FF:000009">
    <property type="entry name" value="WRKY transcription factor 53"/>
    <property type="match status" value="1"/>
</dbReference>
<evidence type="ECO:0000256" key="3">
    <source>
        <dbReference type="ARBA" id="ARBA00023125"/>
    </source>
</evidence>
<dbReference type="Gene3D" id="2.20.25.80">
    <property type="entry name" value="WRKY domain"/>
    <property type="match status" value="1"/>
</dbReference>
<dbReference type="InParanoid" id="A0A200QLT2"/>
<keyword evidence="5" id="KW-0539">Nucleus</keyword>
<reference evidence="9 10" key="1">
    <citation type="journal article" date="2017" name="Mol. Plant">
        <title>The Genome of Medicinal Plant Macleaya cordata Provides New Insights into Benzylisoquinoline Alkaloids Metabolism.</title>
        <authorList>
            <person name="Liu X."/>
            <person name="Liu Y."/>
            <person name="Huang P."/>
            <person name="Ma Y."/>
            <person name="Qing Z."/>
            <person name="Tang Q."/>
            <person name="Cao H."/>
            <person name="Cheng P."/>
            <person name="Zheng Y."/>
            <person name="Yuan Z."/>
            <person name="Zhou Y."/>
            <person name="Liu J."/>
            <person name="Tang Z."/>
            <person name="Zhuo Y."/>
            <person name="Zhang Y."/>
            <person name="Yu L."/>
            <person name="Huang J."/>
            <person name="Yang P."/>
            <person name="Peng Q."/>
            <person name="Zhang J."/>
            <person name="Jiang W."/>
            <person name="Zhang Z."/>
            <person name="Lin K."/>
            <person name="Ro D.K."/>
            <person name="Chen X."/>
            <person name="Xiong X."/>
            <person name="Shang Y."/>
            <person name="Huang S."/>
            <person name="Zeng J."/>
        </authorList>
    </citation>
    <scope>NUCLEOTIDE SEQUENCE [LARGE SCALE GENOMIC DNA]</scope>
    <source>
        <strain evidence="10">cv. BLH2017</strain>
        <tissue evidence="9">Root</tissue>
    </source>
</reference>
<dbReference type="PANTHER" id="PTHR32096:SF146">
    <property type="entry name" value="WRKY TRANSCRIPTION FACTOR 19-RELATED"/>
    <property type="match status" value="1"/>
</dbReference>
<feature type="region of interest" description="Disordered" evidence="7">
    <location>
        <begin position="198"/>
        <end position="220"/>
    </location>
</feature>
<protein>
    <submittedName>
        <fullName evidence="9">DNA-binding WRKY</fullName>
    </submittedName>
</protein>
<evidence type="ECO:0000313" key="9">
    <source>
        <dbReference type="EMBL" id="OVA11453.1"/>
    </source>
</evidence>
<dbReference type="GO" id="GO:0000976">
    <property type="term" value="F:transcription cis-regulatory region binding"/>
    <property type="evidence" value="ECO:0007669"/>
    <property type="project" value="TreeGrafter"/>
</dbReference>
<feature type="compositionally biased region" description="Low complexity" evidence="7">
    <location>
        <begin position="198"/>
        <end position="214"/>
    </location>
</feature>
<feature type="region of interest" description="Disordered" evidence="7">
    <location>
        <begin position="64"/>
        <end position="109"/>
    </location>
</feature>
<evidence type="ECO:0000256" key="7">
    <source>
        <dbReference type="SAM" id="MobiDB-lite"/>
    </source>
</evidence>
<dbReference type="SUPFAM" id="SSF118290">
    <property type="entry name" value="WRKY DNA-binding domain"/>
    <property type="match status" value="1"/>
</dbReference>
<dbReference type="Pfam" id="PF03106">
    <property type="entry name" value="WRKY"/>
    <property type="match status" value="1"/>
</dbReference>
<evidence type="ECO:0000313" key="10">
    <source>
        <dbReference type="Proteomes" id="UP000195402"/>
    </source>
</evidence>
<dbReference type="GO" id="GO:0042542">
    <property type="term" value="P:response to hydrogen peroxide"/>
    <property type="evidence" value="ECO:0007669"/>
    <property type="project" value="UniProtKB-ARBA"/>
</dbReference>
<accession>A0A200QLT2</accession>
<dbReference type="GO" id="GO:0005634">
    <property type="term" value="C:nucleus"/>
    <property type="evidence" value="ECO:0007669"/>
    <property type="project" value="UniProtKB-SubCell"/>
</dbReference>
<dbReference type="InterPro" id="IPR036576">
    <property type="entry name" value="WRKY_dom_sf"/>
</dbReference>
<proteinExistence type="inferred from homology"/>
<dbReference type="GO" id="GO:0010193">
    <property type="term" value="P:response to ozone"/>
    <property type="evidence" value="ECO:0007669"/>
    <property type="project" value="UniProtKB-ARBA"/>
</dbReference>
<dbReference type="GO" id="GO:0009751">
    <property type="term" value="P:response to salicylic acid"/>
    <property type="evidence" value="ECO:0007669"/>
    <property type="project" value="UniProtKB-ARBA"/>
</dbReference>
<dbReference type="GO" id="GO:0003700">
    <property type="term" value="F:DNA-binding transcription factor activity"/>
    <property type="evidence" value="ECO:0007669"/>
    <property type="project" value="InterPro"/>
</dbReference>
<evidence type="ECO:0000259" key="8">
    <source>
        <dbReference type="PROSITE" id="PS50811"/>
    </source>
</evidence>
<dbReference type="GO" id="GO:0010150">
    <property type="term" value="P:leaf senescence"/>
    <property type="evidence" value="ECO:0007669"/>
    <property type="project" value="UniProtKB-ARBA"/>
</dbReference>
<dbReference type="EMBL" id="MVGT01001695">
    <property type="protein sequence ID" value="OVA11453.1"/>
    <property type="molecule type" value="Genomic_DNA"/>
</dbReference>
<comment type="subcellular location">
    <subcellularLocation>
        <location evidence="1">Nucleus</location>
    </subcellularLocation>
</comment>
<comment type="caution">
    <text evidence="9">The sequence shown here is derived from an EMBL/GenBank/DDBJ whole genome shotgun (WGS) entry which is preliminary data.</text>
</comment>
<keyword evidence="3 9" id="KW-0238">DNA-binding</keyword>
<comment type="similarity">
    <text evidence="6">Belongs to the WRKY group III family.</text>
</comment>
<name>A0A200QLT2_MACCD</name>
<dbReference type="PANTHER" id="PTHR32096">
    <property type="entry name" value="WRKY TRANSCRIPTION FACTOR 30-RELATED-RELATED"/>
    <property type="match status" value="1"/>
</dbReference>
<dbReference type="Proteomes" id="UP000195402">
    <property type="component" value="Unassembled WGS sequence"/>
</dbReference>